<reference evidence="2 3" key="1">
    <citation type="submission" date="2014-02" db="EMBL/GenBank/DDBJ databases">
        <title>The Genome Sequence of Trichophyton rubrum (morphotype soudanense) CBS 452.61.</title>
        <authorList>
            <consortium name="The Broad Institute Genomics Platform"/>
            <person name="Cuomo C.A."/>
            <person name="White T.C."/>
            <person name="Graser Y."/>
            <person name="Martinez-Rossi N."/>
            <person name="Heitman J."/>
            <person name="Young S.K."/>
            <person name="Zeng Q."/>
            <person name="Gargeya S."/>
            <person name="Abouelleil A."/>
            <person name="Alvarado L."/>
            <person name="Chapman S.B."/>
            <person name="Gainer-Dewar J."/>
            <person name="Goldberg J."/>
            <person name="Griggs A."/>
            <person name="Gujja S."/>
            <person name="Hansen M."/>
            <person name="Howarth C."/>
            <person name="Imamovic A."/>
            <person name="Larimer J."/>
            <person name="Martinez D."/>
            <person name="Murphy C."/>
            <person name="Pearson M.D."/>
            <person name="Persinoti G."/>
            <person name="Poon T."/>
            <person name="Priest M."/>
            <person name="Roberts A.D."/>
            <person name="Saif S."/>
            <person name="Shea T.D."/>
            <person name="Sykes S.N."/>
            <person name="Wortman J."/>
            <person name="Nusbaum C."/>
            <person name="Birren B."/>
        </authorList>
    </citation>
    <scope>NUCLEOTIDE SEQUENCE [LARGE SCALE GENOMIC DNA]</scope>
    <source>
        <strain evidence="2 3">CBS 452.61</strain>
    </source>
</reference>
<proteinExistence type="predicted"/>
<organism evidence="2 3">
    <name type="scientific">Trichophyton soudanense CBS 452.61</name>
    <dbReference type="NCBI Taxonomy" id="1215331"/>
    <lineage>
        <taxon>Eukaryota</taxon>
        <taxon>Fungi</taxon>
        <taxon>Dikarya</taxon>
        <taxon>Ascomycota</taxon>
        <taxon>Pezizomycotina</taxon>
        <taxon>Eurotiomycetes</taxon>
        <taxon>Eurotiomycetidae</taxon>
        <taxon>Onygenales</taxon>
        <taxon>Arthrodermataceae</taxon>
        <taxon>Trichophyton</taxon>
    </lineage>
</organism>
<feature type="region of interest" description="Disordered" evidence="1">
    <location>
        <begin position="1"/>
        <end position="29"/>
    </location>
</feature>
<name>A0A022XWZ5_TRISD</name>
<sequence length="81" mass="8864">MVSHTVDEASRFASYEPRGTHVQPDDGGTLTNHFVRKPTMQHLSDPGPSILNRNHVIFATAAEARPNHTSIGWNKMTVLGG</sequence>
<accession>A0A022XWZ5</accession>
<dbReference type="HOGENOM" id="CLU_2575579_0_0_1"/>
<dbReference type="EMBL" id="KK208814">
    <property type="protein sequence ID" value="EZF75230.1"/>
    <property type="molecule type" value="Genomic_DNA"/>
</dbReference>
<evidence type="ECO:0000256" key="1">
    <source>
        <dbReference type="SAM" id="MobiDB-lite"/>
    </source>
</evidence>
<evidence type="ECO:0000313" key="2">
    <source>
        <dbReference type="EMBL" id="EZF75230.1"/>
    </source>
</evidence>
<dbReference type="AlphaFoldDB" id="A0A022XWZ5"/>
<keyword evidence="3" id="KW-1185">Reference proteome</keyword>
<protein>
    <submittedName>
        <fullName evidence="2">Uncharacterized protein</fullName>
    </submittedName>
</protein>
<feature type="compositionally biased region" description="Basic and acidic residues" evidence="1">
    <location>
        <begin position="1"/>
        <end position="10"/>
    </location>
</feature>
<dbReference type="Proteomes" id="UP000023623">
    <property type="component" value="Unassembled WGS sequence"/>
</dbReference>
<evidence type="ECO:0000313" key="3">
    <source>
        <dbReference type="Proteomes" id="UP000023623"/>
    </source>
</evidence>
<gene>
    <name evidence="2" type="ORF">H105_03135</name>
</gene>